<dbReference type="InterPro" id="IPR034706">
    <property type="entry name" value="CpoB"/>
</dbReference>
<dbReference type="STRING" id="709839.TSA66_09240"/>
<dbReference type="Proteomes" id="UP000031572">
    <property type="component" value="Unassembled WGS sequence"/>
</dbReference>
<comment type="subcellular location">
    <subcellularLocation>
        <location evidence="2">Periplasm</location>
    </subcellularLocation>
</comment>
<dbReference type="InterPro" id="IPR011990">
    <property type="entry name" value="TPR-like_helical_dom_sf"/>
</dbReference>
<dbReference type="Pfam" id="PF13525">
    <property type="entry name" value="YfiO"/>
    <property type="match status" value="1"/>
</dbReference>
<dbReference type="Pfam" id="PF16331">
    <property type="entry name" value="TolA_bind_tri"/>
    <property type="match status" value="1"/>
</dbReference>
<dbReference type="GO" id="GO:0043093">
    <property type="term" value="P:FtsZ-dependent cytokinesis"/>
    <property type="evidence" value="ECO:0007669"/>
    <property type="project" value="UniProtKB-UniRule"/>
</dbReference>
<dbReference type="AlphaFoldDB" id="A0A0C2BLW3"/>
<dbReference type="GO" id="GO:0070206">
    <property type="term" value="P:protein trimerization"/>
    <property type="evidence" value="ECO:0007669"/>
    <property type="project" value="InterPro"/>
</dbReference>
<reference evidence="5 6" key="1">
    <citation type="submission" date="2014-12" db="EMBL/GenBank/DDBJ databases">
        <title>Denitrispirillum autotrophicum gen. nov., sp. nov., Denitrifying, Facultatively Autotrophic Bacteria Isolated from Rice Paddy Soil.</title>
        <authorList>
            <person name="Ishii S."/>
            <person name="Ashida N."/>
            <person name="Ohno H."/>
            <person name="Otsuka S."/>
            <person name="Yokota A."/>
            <person name="Senoo K."/>
        </authorList>
    </citation>
    <scope>NUCLEOTIDE SEQUENCE [LARGE SCALE GENOMIC DNA]</scope>
    <source>
        <strain evidence="5 6">TSA66</strain>
    </source>
</reference>
<evidence type="ECO:0000313" key="6">
    <source>
        <dbReference type="Proteomes" id="UP000031572"/>
    </source>
</evidence>
<feature type="coiled-coil region" evidence="2">
    <location>
        <begin position="61"/>
        <end position="95"/>
    </location>
</feature>
<evidence type="ECO:0000259" key="3">
    <source>
        <dbReference type="Pfam" id="PF13525"/>
    </source>
</evidence>
<name>A0A0C2BLW3_9BURK</name>
<dbReference type="Gene3D" id="1.25.40.10">
    <property type="entry name" value="Tetratricopeptide repeat domain"/>
    <property type="match status" value="1"/>
</dbReference>
<feature type="signal peptide" evidence="2">
    <location>
        <begin position="1"/>
        <end position="26"/>
    </location>
</feature>
<keyword evidence="1 2" id="KW-0732">Signal</keyword>
<protein>
    <recommendedName>
        <fullName evidence="2">Cell division coordinator CpoB</fullName>
    </recommendedName>
</protein>
<keyword evidence="2" id="KW-0131">Cell cycle</keyword>
<evidence type="ECO:0000256" key="1">
    <source>
        <dbReference type="ARBA" id="ARBA00022729"/>
    </source>
</evidence>
<feature type="chain" id="PRO_5009983129" description="Cell division coordinator CpoB" evidence="2">
    <location>
        <begin position="27"/>
        <end position="249"/>
    </location>
</feature>
<dbReference type="InterPro" id="IPR014162">
    <property type="entry name" value="CpoB_C"/>
</dbReference>
<comment type="similarity">
    <text evidence="2">Belongs to the CpoB family.</text>
</comment>
<keyword evidence="2" id="KW-0175">Coiled coil</keyword>
<dbReference type="HAMAP" id="MF_02066">
    <property type="entry name" value="CpoB"/>
    <property type="match status" value="1"/>
</dbReference>
<sequence length="249" mass="27853" precursor="true">MNKIIKSSIAAAFMAAFSLAPLAAQAALFEDDEARRAILEIRKRLDGMQGDLNTKADKSSNFDLNNQNEQLRQEISKLRGQIEVLTNELANQQRREKDFYVDLDTRLRRLEPQKVTIDGKEVTMEPGEQKAYDAALGHFKTGSYKEAGAAFSDFLRRYPQSGLAPSAQYWLGNTYYALRDYRSAISAQQVVVKNYADSPKVADALLNIASCQMELKDKTAAKKTLETLIAQHPESQAAQTAKERLTALK</sequence>
<comment type="function">
    <text evidence="2">Mediates coordination of peptidoglycan synthesis and outer membrane constriction during cell division.</text>
</comment>
<keyword evidence="2" id="KW-0132">Cell division</keyword>
<keyword evidence="6" id="KW-1185">Reference proteome</keyword>
<evidence type="ECO:0000256" key="2">
    <source>
        <dbReference type="HAMAP-Rule" id="MF_02066"/>
    </source>
</evidence>
<evidence type="ECO:0000259" key="4">
    <source>
        <dbReference type="Pfam" id="PF16331"/>
    </source>
</evidence>
<dbReference type="Gene3D" id="1.20.5.110">
    <property type="match status" value="1"/>
</dbReference>
<dbReference type="NCBIfam" id="TIGR02795">
    <property type="entry name" value="tol_pal_ybgF"/>
    <property type="match status" value="1"/>
</dbReference>
<keyword evidence="2" id="KW-0574">Periplasm</keyword>
<evidence type="ECO:0000313" key="5">
    <source>
        <dbReference type="EMBL" id="KIF80964.1"/>
    </source>
</evidence>
<feature type="domain" description="Outer membrane lipoprotein BamD-like" evidence="3">
    <location>
        <begin position="128"/>
        <end position="249"/>
    </location>
</feature>
<gene>
    <name evidence="2" type="primary">cpoB</name>
    <name evidence="5" type="ORF">TSA66_09240</name>
</gene>
<feature type="domain" description="YbgF trimerisation" evidence="4">
    <location>
        <begin position="56"/>
        <end position="114"/>
    </location>
</feature>
<accession>A0A0C2BLW3</accession>
<dbReference type="OrthoDB" id="8525418at2"/>
<proteinExistence type="inferred from homology"/>
<dbReference type="InterPro" id="IPR032519">
    <property type="entry name" value="YbgF_tri"/>
</dbReference>
<dbReference type="EMBL" id="JWJG01000028">
    <property type="protein sequence ID" value="KIF80964.1"/>
    <property type="molecule type" value="Genomic_DNA"/>
</dbReference>
<organism evidence="5 6">
    <name type="scientific">Noviherbaspirillum autotrophicum</name>
    <dbReference type="NCBI Taxonomy" id="709839"/>
    <lineage>
        <taxon>Bacteria</taxon>
        <taxon>Pseudomonadati</taxon>
        <taxon>Pseudomonadota</taxon>
        <taxon>Betaproteobacteria</taxon>
        <taxon>Burkholderiales</taxon>
        <taxon>Oxalobacteraceae</taxon>
        <taxon>Noviherbaspirillum</taxon>
    </lineage>
</organism>
<dbReference type="InterPro" id="IPR039565">
    <property type="entry name" value="BamD-like"/>
</dbReference>
<dbReference type="SUPFAM" id="SSF48452">
    <property type="entry name" value="TPR-like"/>
    <property type="match status" value="1"/>
</dbReference>
<dbReference type="RefSeq" id="WP_040039787.1">
    <property type="nucleotide sequence ID" value="NZ_JWJG01000028.1"/>
</dbReference>
<dbReference type="GO" id="GO:0030288">
    <property type="term" value="C:outer membrane-bounded periplasmic space"/>
    <property type="evidence" value="ECO:0007669"/>
    <property type="project" value="UniProtKB-UniRule"/>
</dbReference>
<comment type="caution">
    <text evidence="5">The sequence shown here is derived from an EMBL/GenBank/DDBJ whole genome shotgun (WGS) entry which is preliminary data.</text>
</comment>